<organism evidence="1 2">
    <name type="scientific">Coptis chinensis</name>
    <dbReference type="NCBI Taxonomy" id="261450"/>
    <lineage>
        <taxon>Eukaryota</taxon>
        <taxon>Viridiplantae</taxon>
        <taxon>Streptophyta</taxon>
        <taxon>Embryophyta</taxon>
        <taxon>Tracheophyta</taxon>
        <taxon>Spermatophyta</taxon>
        <taxon>Magnoliopsida</taxon>
        <taxon>Ranunculales</taxon>
        <taxon>Ranunculaceae</taxon>
        <taxon>Coptidoideae</taxon>
        <taxon>Coptis</taxon>
    </lineage>
</organism>
<sequence length="103" mass="12061">MGEIQLAVRFSSSSWMNLLQSYTTPMLPKMHYVKPLGAAQQDILRHSYEDSHRFRLARSEPPMGQEVVQFMIDTDTHVWSMRRTKANWFRIVGCLSRAVEFAR</sequence>
<dbReference type="Proteomes" id="UP000631114">
    <property type="component" value="Unassembled WGS sequence"/>
</dbReference>
<comment type="caution">
    <text evidence="1">The sequence shown here is derived from an EMBL/GenBank/DDBJ whole genome shotgun (WGS) entry which is preliminary data.</text>
</comment>
<keyword evidence="2" id="KW-1185">Reference proteome</keyword>
<gene>
    <name evidence="1" type="ORF">IFM89_004363</name>
</gene>
<name>A0A835IKS8_9MAGN</name>
<dbReference type="EMBL" id="JADFTS010000002">
    <property type="protein sequence ID" value="KAF9619019.1"/>
    <property type="molecule type" value="Genomic_DNA"/>
</dbReference>
<dbReference type="OrthoDB" id="1696643at2759"/>
<evidence type="ECO:0000313" key="1">
    <source>
        <dbReference type="EMBL" id="KAF9619019.1"/>
    </source>
</evidence>
<evidence type="ECO:0000313" key="2">
    <source>
        <dbReference type="Proteomes" id="UP000631114"/>
    </source>
</evidence>
<dbReference type="InterPro" id="IPR047259">
    <property type="entry name" value="QUIRKY-like"/>
</dbReference>
<proteinExistence type="predicted"/>
<dbReference type="PANTHER" id="PTHR31425:SF43">
    <property type="entry name" value="MULTIPLE C2 DOMAIN AND TRANSMEMBRANE REGION PROTEIN 14"/>
    <property type="match status" value="1"/>
</dbReference>
<protein>
    <submittedName>
        <fullName evidence="1">Uncharacterized protein</fullName>
    </submittedName>
</protein>
<accession>A0A835IKS8</accession>
<dbReference type="PANTHER" id="PTHR31425">
    <property type="entry name" value="PHOSPHORIBOSYLANTHRANILATE TRANSFERASE ISOFORM 1"/>
    <property type="match status" value="1"/>
</dbReference>
<dbReference type="AlphaFoldDB" id="A0A835IKS8"/>
<reference evidence="1 2" key="1">
    <citation type="submission" date="2020-10" db="EMBL/GenBank/DDBJ databases">
        <title>The Coptis chinensis genome and diversification of protoberbering-type alkaloids.</title>
        <authorList>
            <person name="Wang B."/>
            <person name="Shu S."/>
            <person name="Song C."/>
            <person name="Liu Y."/>
        </authorList>
    </citation>
    <scope>NUCLEOTIDE SEQUENCE [LARGE SCALE GENOMIC DNA]</scope>
    <source>
        <strain evidence="1">HL-2020</strain>
        <tissue evidence="1">Leaf</tissue>
    </source>
</reference>